<organism evidence="1 2">
    <name type="scientific">Aeromonas molluscorum 848</name>
    <dbReference type="NCBI Taxonomy" id="1268236"/>
    <lineage>
        <taxon>Bacteria</taxon>
        <taxon>Pseudomonadati</taxon>
        <taxon>Pseudomonadota</taxon>
        <taxon>Gammaproteobacteria</taxon>
        <taxon>Aeromonadales</taxon>
        <taxon>Aeromonadaceae</taxon>
        <taxon>Aeromonas</taxon>
    </lineage>
</organism>
<comment type="caution">
    <text evidence="1">The sequence shown here is derived from an EMBL/GenBank/DDBJ whole genome shotgun (WGS) entry which is preliminary data.</text>
</comment>
<accession>R1GPI6</accession>
<gene>
    <name evidence="1" type="ORF">G113_18644</name>
</gene>
<dbReference type="PATRIC" id="fig|1268236.3.peg.3622"/>
<dbReference type="Proteomes" id="UP000013526">
    <property type="component" value="Unassembled WGS sequence"/>
</dbReference>
<dbReference type="EMBL" id="AQGQ01000194">
    <property type="protein sequence ID" value="EOD53615.1"/>
    <property type="molecule type" value="Genomic_DNA"/>
</dbReference>
<name>R1GPI6_9GAMM</name>
<proteinExistence type="predicted"/>
<dbReference type="AlphaFoldDB" id="R1GPI6"/>
<dbReference type="RefSeq" id="WP_005908199.1">
    <property type="nucleotide sequence ID" value="NZ_AQGQ01000194.1"/>
</dbReference>
<dbReference type="CDD" id="cd00118">
    <property type="entry name" value="LysM"/>
    <property type="match status" value="1"/>
</dbReference>
<evidence type="ECO:0008006" key="3">
    <source>
        <dbReference type="Google" id="ProtNLM"/>
    </source>
</evidence>
<dbReference type="OrthoDB" id="5591758at2"/>
<keyword evidence="2" id="KW-1185">Reference proteome</keyword>
<protein>
    <recommendedName>
        <fullName evidence="3">LysM domain-containing protein</fullName>
    </recommendedName>
</protein>
<reference evidence="1 2" key="1">
    <citation type="journal article" date="2013" name="Genome Announc.">
        <title>Draft Genome Sequence of Aeromonas molluscorum Strain 848TT, Isolated from Bivalve Molluscs.</title>
        <authorList>
            <person name="Spataro N."/>
            <person name="Farfan M."/>
            <person name="Albarral V."/>
            <person name="Sanglas A."/>
            <person name="Loren J.G."/>
            <person name="Fuste M.C."/>
            <person name="Bosch E."/>
        </authorList>
    </citation>
    <scope>NUCLEOTIDE SEQUENCE [LARGE SCALE GENOMIC DNA]</scope>
    <source>
        <strain evidence="1 2">848</strain>
    </source>
</reference>
<evidence type="ECO:0000313" key="2">
    <source>
        <dbReference type="Proteomes" id="UP000013526"/>
    </source>
</evidence>
<dbReference type="InterPro" id="IPR018392">
    <property type="entry name" value="LysM"/>
</dbReference>
<evidence type="ECO:0000313" key="1">
    <source>
        <dbReference type="EMBL" id="EOD53615.1"/>
    </source>
</evidence>
<sequence length="257" mass="28463">MLGLWLGMALVNISGYQPIAEQTWVSLNPEYYPLRQAPPPIFAAWHGNQYPPLASRQYKGHWQVLFPARLVPPFDLFEGQAQLSRAYLARLERIDEMAYGIASVEPAQPTNLNQVQVLEQATSHVPVLPEFSLPNQYGLLLASPMLGYRMPRQGHSVAPDLVEPALAKGEGVADICHRVAPGETLWRIASTLAKGQGKDTYSYVLALYEANRQQLGVKPVVKSGDVLRCPAPQLLASFEALTPAERHQQFNRLDGSL</sequence>